<feature type="transmembrane region" description="Helical" evidence="8">
    <location>
        <begin position="53"/>
        <end position="69"/>
    </location>
</feature>
<reference evidence="9" key="1">
    <citation type="journal article" date="2021" name="IMA Fungus">
        <title>Genomic characterization of three marine fungi, including Emericellopsis atlantica sp. nov. with signatures of a generalist lifestyle and marine biomass degradation.</title>
        <authorList>
            <person name="Hagestad O.C."/>
            <person name="Hou L."/>
            <person name="Andersen J.H."/>
            <person name="Hansen E.H."/>
            <person name="Altermark B."/>
            <person name="Li C."/>
            <person name="Kuhnert E."/>
            <person name="Cox R.J."/>
            <person name="Crous P.W."/>
            <person name="Spatafora J.W."/>
            <person name="Lail K."/>
            <person name="Amirebrahimi M."/>
            <person name="Lipzen A."/>
            <person name="Pangilinan J."/>
            <person name="Andreopoulos W."/>
            <person name="Hayes R.D."/>
            <person name="Ng V."/>
            <person name="Grigoriev I.V."/>
            <person name="Jackson S.A."/>
            <person name="Sutton T.D.S."/>
            <person name="Dobson A.D.W."/>
            <person name="Rama T."/>
        </authorList>
    </citation>
    <scope>NUCLEOTIDE SEQUENCE</scope>
    <source>
        <strain evidence="9">TS7</strain>
    </source>
</reference>
<dbReference type="GO" id="GO:0016811">
    <property type="term" value="F:hydrolase activity, acting on carbon-nitrogen (but not peptide) bonds, in linear amides"/>
    <property type="evidence" value="ECO:0007669"/>
    <property type="project" value="InterPro"/>
</dbReference>
<dbReference type="PANTHER" id="PTHR46187">
    <property type="entry name" value="ALKALINE CERAMIDASE 3"/>
    <property type="match status" value="1"/>
</dbReference>
<keyword evidence="4" id="KW-0378">Hydrolase</keyword>
<dbReference type="GeneID" id="70297834"/>
<dbReference type="GO" id="GO:0046514">
    <property type="term" value="P:ceramide catabolic process"/>
    <property type="evidence" value="ECO:0007669"/>
    <property type="project" value="TreeGrafter"/>
</dbReference>
<comment type="cofactor">
    <cofactor evidence="7">
        <name>Zn(2+)</name>
        <dbReference type="ChEBI" id="CHEBI:29105"/>
    </cofactor>
</comment>
<keyword evidence="5 8" id="KW-1133">Transmembrane helix</keyword>
<keyword evidence="10" id="KW-1185">Reference proteome</keyword>
<dbReference type="OrthoDB" id="187171at2759"/>
<evidence type="ECO:0000256" key="3">
    <source>
        <dbReference type="ARBA" id="ARBA00022692"/>
    </source>
</evidence>
<dbReference type="PANTHER" id="PTHR46187:SF1">
    <property type="entry name" value="ALKALINE PHYTOCERAMIDASE"/>
    <property type="match status" value="1"/>
</dbReference>
<evidence type="ECO:0000256" key="4">
    <source>
        <dbReference type="ARBA" id="ARBA00022801"/>
    </source>
</evidence>
<gene>
    <name evidence="9" type="ORF">F5Z01DRAFT_745380</name>
</gene>
<evidence type="ECO:0000256" key="7">
    <source>
        <dbReference type="PIRSR" id="PIRSR608901-2"/>
    </source>
</evidence>
<feature type="binding site" evidence="7">
    <location>
        <position position="176"/>
    </location>
    <ligand>
        <name>Zn(2+)</name>
        <dbReference type="ChEBI" id="CHEBI:29105"/>
        <note>catalytic</note>
    </ligand>
</feature>
<feature type="binding site" evidence="7">
    <location>
        <position position="172"/>
    </location>
    <ligand>
        <name>Zn(2+)</name>
        <dbReference type="ChEBI" id="CHEBI:29105"/>
        <note>catalytic</note>
    </ligand>
</feature>
<dbReference type="Pfam" id="PF05875">
    <property type="entry name" value="Ceramidase"/>
    <property type="match status" value="1"/>
</dbReference>
<evidence type="ECO:0000256" key="6">
    <source>
        <dbReference type="ARBA" id="ARBA00023136"/>
    </source>
</evidence>
<sequence length="205" mass="23671">MIPTLMAAHIAPLQPRAIRTKLGFHVYIPLFLGIGSFLFHASLRQTLEYADELAMIGIIWSVLQATLSIRQSTSKVRAISVTLTAVVLGFSVFYVWSANILYHVLAFSYLFWWTEPGFPREKARDWNKRTWPSLGACLVGYVLWNIDLECCTMLRNVRQLVGLPWPWLLEFHGWWHILTGIGAGRFMNVAREMREECRRGKEKET</sequence>
<comment type="similarity">
    <text evidence="2">Belongs to the alkaline ceramidase family.</text>
</comment>
<accession>A0A9P7ZFR6</accession>
<keyword evidence="6 8" id="KW-0472">Membrane</keyword>
<feature type="transmembrane region" description="Helical" evidence="8">
    <location>
        <begin position="76"/>
        <end position="94"/>
    </location>
</feature>
<evidence type="ECO:0000256" key="2">
    <source>
        <dbReference type="ARBA" id="ARBA00009780"/>
    </source>
</evidence>
<dbReference type="GO" id="GO:0005789">
    <property type="term" value="C:endoplasmic reticulum membrane"/>
    <property type="evidence" value="ECO:0007669"/>
    <property type="project" value="TreeGrafter"/>
</dbReference>
<dbReference type="GO" id="GO:0046513">
    <property type="term" value="P:ceramide biosynthetic process"/>
    <property type="evidence" value="ECO:0007669"/>
    <property type="project" value="TreeGrafter"/>
</dbReference>
<evidence type="ECO:0000256" key="5">
    <source>
        <dbReference type="ARBA" id="ARBA00022989"/>
    </source>
</evidence>
<feature type="transmembrane region" description="Helical" evidence="8">
    <location>
        <begin position="22"/>
        <end position="41"/>
    </location>
</feature>
<protein>
    <submittedName>
        <fullName evidence="9">Alkaline dihydroceramidase Ydc1</fullName>
    </submittedName>
</protein>
<dbReference type="GO" id="GO:0046872">
    <property type="term" value="F:metal ion binding"/>
    <property type="evidence" value="ECO:0007669"/>
    <property type="project" value="UniProtKB-KW"/>
</dbReference>
<feature type="transmembrane region" description="Helical" evidence="8">
    <location>
        <begin position="173"/>
        <end position="190"/>
    </location>
</feature>
<dbReference type="Proteomes" id="UP000887229">
    <property type="component" value="Unassembled WGS sequence"/>
</dbReference>
<keyword evidence="3 8" id="KW-0812">Transmembrane</keyword>
<organism evidence="9 10">
    <name type="scientific">Emericellopsis atlantica</name>
    <dbReference type="NCBI Taxonomy" id="2614577"/>
    <lineage>
        <taxon>Eukaryota</taxon>
        <taxon>Fungi</taxon>
        <taxon>Dikarya</taxon>
        <taxon>Ascomycota</taxon>
        <taxon>Pezizomycotina</taxon>
        <taxon>Sordariomycetes</taxon>
        <taxon>Hypocreomycetidae</taxon>
        <taxon>Hypocreales</taxon>
        <taxon>Bionectriaceae</taxon>
        <taxon>Emericellopsis</taxon>
    </lineage>
</organism>
<dbReference type="RefSeq" id="XP_046114592.1">
    <property type="nucleotide sequence ID" value="XM_046266931.1"/>
</dbReference>
<evidence type="ECO:0000313" key="10">
    <source>
        <dbReference type="Proteomes" id="UP000887229"/>
    </source>
</evidence>
<evidence type="ECO:0000256" key="8">
    <source>
        <dbReference type="SAM" id="Phobius"/>
    </source>
</evidence>
<comment type="subcellular location">
    <subcellularLocation>
        <location evidence="1">Membrane</location>
        <topology evidence="1">Multi-pass membrane protein</topology>
    </subcellularLocation>
</comment>
<feature type="binding site" evidence="7">
    <location>
        <position position="40"/>
    </location>
    <ligand>
        <name>Zn(2+)</name>
        <dbReference type="ChEBI" id="CHEBI:29105"/>
        <note>catalytic</note>
    </ligand>
</feature>
<keyword evidence="7" id="KW-0862">Zinc</keyword>
<dbReference type="AlphaFoldDB" id="A0A9P7ZFR6"/>
<dbReference type="EMBL" id="MU251275">
    <property type="protein sequence ID" value="KAG9250668.1"/>
    <property type="molecule type" value="Genomic_DNA"/>
</dbReference>
<dbReference type="InterPro" id="IPR008901">
    <property type="entry name" value="ACER"/>
</dbReference>
<evidence type="ECO:0000313" key="9">
    <source>
        <dbReference type="EMBL" id="KAG9250668.1"/>
    </source>
</evidence>
<keyword evidence="7" id="KW-0479">Metal-binding</keyword>
<proteinExistence type="inferred from homology"/>
<evidence type="ECO:0000256" key="1">
    <source>
        <dbReference type="ARBA" id="ARBA00004141"/>
    </source>
</evidence>
<name>A0A9P7ZFR6_9HYPO</name>
<comment type="caution">
    <text evidence="9">The sequence shown here is derived from an EMBL/GenBank/DDBJ whole genome shotgun (WGS) entry which is preliminary data.</text>
</comment>